<dbReference type="AlphaFoldDB" id="A0A8J2YXG6"/>
<proteinExistence type="predicted"/>
<protein>
    <submittedName>
        <fullName evidence="1">Phosphoglycerate mutase</fullName>
    </submittedName>
</protein>
<evidence type="ECO:0000313" key="1">
    <source>
        <dbReference type="EMBL" id="GGF32231.1"/>
    </source>
</evidence>
<dbReference type="SMART" id="SM00855">
    <property type="entry name" value="PGAM"/>
    <property type="match status" value="1"/>
</dbReference>
<name>A0A8J2YXG6_9PROT</name>
<dbReference type="RefSeq" id="WP_189049635.1">
    <property type="nucleotide sequence ID" value="NZ_BMJQ01000012.1"/>
</dbReference>
<dbReference type="GO" id="GO:0005737">
    <property type="term" value="C:cytoplasm"/>
    <property type="evidence" value="ECO:0007669"/>
    <property type="project" value="TreeGrafter"/>
</dbReference>
<dbReference type="InterPro" id="IPR050275">
    <property type="entry name" value="PGM_Phosphatase"/>
</dbReference>
<keyword evidence="2" id="KW-1185">Reference proteome</keyword>
<dbReference type="EMBL" id="BMJQ01000012">
    <property type="protein sequence ID" value="GGF32231.1"/>
    <property type="molecule type" value="Genomic_DNA"/>
</dbReference>
<evidence type="ECO:0000313" key="2">
    <source>
        <dbReference type="Proteomes" id="UP000646365"/>
    </source>
</evidence>
<dbReference type="Gene3D" id="3.40.50.1240">
    <property type="entry name" value="Phosphoglycerate mutase-like"/>
    <property type="match status" value="1"/>
</dbReference>
<dbReference type="InterPro" id="IPR029033">
    <property type="entry name" value="His_PPase_superfam"/>
</dbReference>
<dbReference type="PIRSF" id="PIRSF000709">
    <property type="entry name" value="6PFK_2-Ptase"/>
    <property type="match status" value="1"/>
</dbReference>
<dbReference type="PANTHER" id="PTHR48100">
    <property type="entry name" value="BROAD-SPECIFICITY PHOSPHATASE YOR283W-RELATED"/>
    <property type="match status" value="1"/>
</dbReference>
<reference evidence="1" key="2">
    <citation type="submission" date="2020-09" db="EMBL/GenBank/DDBJ databases">
        <authorList>
            <person name="Sun Q."/>
            <person name="Zhou Y."/>
        </authorList>
    </citation>
    <scope>NUCLEOTIDE SEQUENCE</scope>
    <source>
        <strain evidence="1">CGMCC 1.15725</strain>
    </source>
</reference>
<gene>
    <name evidence="1" type="primary">gpmB</name>
    <name evidence="1" type="ORF">GCM10011611_43020</name>
</gene>
<dbReference type="PANTHER" id="PTHR48100:SF1">
    <property type="entry name" value="HISTIDINE PHOSPHATASE FAMILY PROTEIN-RELATED"/>
    <property type="match status" value="1"/>
</dbReference>
<reference evidence="1" key="1">
    <citation type="journal article" date="2014" name="Int. J. Syst. Evol. Microbiol.">
        <title>Complete genome sequence of Corynebacterium casei LMG S-19264T (=DSM 44701T), isolated from a smear-ripened cheese.</title>
        <authorList>
            <consortium name="US DOE Joint Genome Institute (JGI-PGF)"/>
            <person name="Walter F."/>
            <person name="Albersmeier A."/>
            <person name="Kalinowski J."/>
            <person name="Ruckert C."/>
        </authorList>
    </citation>
    <scope>NUCLEOTIDE SEQUENCE</scope>
    <source>
        <strain evidence="1">CGMCC 1.15725</strain>
    </source>
</reference>
<dbReference type="Pfam" id="PF00300">
    <property type="entry name" value="His_Phos_1"/>
    <property type="match status" value="1"/>
</dbReference>
<sequence>MTPFAALRHAPTAWNEAGRLQGRSDPPLSPEGRALARRWCLPREVAGFRWLASPLGRAVETAECLGLDAVIEPALIEMAWGEWEGRTLAGLRAADPAGMALAEARGLDLSPPGGESPRMVQARLRPLLERLAAERRPTGAVTHKGVLRALLALATGWDVREAPPIKLRPATVHLFALDPDGRPRLLQANVELDPNFRFDR</sequence>
<dbReference type="SUPFAM" id="SSF53254">
    <property type="entry name" value="Phosphoglycerate mutase-like"/>
    <property type="match status" value="1"/>
</dbReference>
<organism evidence="1 2">
    <name type="scientific">Aliidongia dinghuensis</name>
    <dbReference type="NCBI Taxonomy" id="1867774"/>
    <lineage>
        <taxon>Bacteria</taxon>
        <taxon>Pseudomonadati</taxon>
        <taxon>Pseudomonadota</taxon>
        <taxon>Alphaproteobacteria</taxon>
        <taxon>Rhodospirillales</taxon>
        <taxon>Dongiaceae</taxon>
        <taxon>Aliidongia</taxon>
    </lineage>
</organism>
<dbReference type="Proteomes" id="UP000646365">
    <property type="component" value="Unassembled WGS sequence"/>
</dbReference>
<dbReference type="InterPro" id="IPR013078">
    <property type="entry name" value="His_Pase_superF_clade-1"/>
</dbReference>
<dbReference type="CDD" id="cd07067">
    <property type="entry name" value="HP_PGM_like"/>
    <property type="match status" value="1"/>
</dbReference>
<accession>A0A8J2YXG6</accession>
<comment type="caution">
    <text evidence="1">The sequence shown here is derived from an EMBL/GenBank/DDBJ whole genome shotgun (WGS) entry which is preliminary data.</text>
</comment>
<dbReference type="GO" id="GO:0016791">
    <property type="term" value="F:phosphatase activity"/>
    <property type="evidence" value="ECO:0007669"/>
    <property type="project" value="TreeGrafter"/>
</dbReference>